<comment type="caution">
    <text evidence="5">The sequence shown here is derived from an EMBL/GenBank/DDBJ whole genome shotgun (WGS) entry which is preliminary data.</text>
</comment>
<gene>
    <name evidence="5" type="primary">srrA</name>
    <name evidence="5" type="ORF">CA13_37060</name>
</gene>
<reference evidence="5 6" key="1">
    <citation type="submission" date="2019-02" db="EMBL/GenBank/DDBJ databases">
        <title>Deep-cultivation of Planctomycetes and their phenomic and genomic characterization uncovers novel biology.</title>
        <authorList>
            <person name="Wiegand S."/>
            <person name="Jogler M."/>
            <person name="Boedeker C."/>
            <person name="Pinto D."/>
            <person name="Vollmers J."/>
            <person name="Rivas-Marin E."/>
            <person name="Kohn T."/>
            <person name="Peeters S.H."/>
            <person name="Heuer A."/>
            <person name="Rast P."/>
            <person name="Oberbeckmann S."/>
            <person name="Bunk B."/>
            <person name="Jeske O."/>
            <person name="Meyerdierks A."/>
            <person name="Storesund J.E."/>
            <person name="Kallscheuer N."/>
            <person name="Luecker S."/>
            <person name="Lage O.M."/>
            <person name="Pohl T."/>
            <person name="Merkel B.J."/>
            <person name="Hornburger P."/>
            <person name="Mueller R.-W."/>
            <person name="Bruemmer F."/>
            <person name="Labrenz M."/>
            <person name="Spormann A.M."/>
            <person name="Op Den Camp H."/>
            <person name="Overmann J."/>
            <person name="Amann R."/>
            <person name="Jetten M.S.M."/>
            <person name="Mascher T."/>
            <person name="Medema M.H."/>
            <person name="Devos D.P."/>
            <person name="Kaster A.-K."/>
            <person name="Ovreas L."/>
            <person name="Rohde M."/>
            <person name="Galperin M.Y."/>
            <person name="Jogler C."/>
        </authorList>
    </citation>
    <scope>NUCLEOTIDE SEQUENCE [LARGE SCALE GENOMIC DNA]</scope>
    <source>
        <strain evidence="5 6">CA13</strain>
    </source>
</reference>
<dbReference type="SMART" id="SM00448">
    <property type="entry name" value="REC"/>
    <property type="match status" value="1"/>
</dbReference>
<dbReference type="InterPro" id="IPR011006">
    <property type="entry name" value="CheY-like_superfamily"/>
</dbReference>
<dbReference type="CDD" id="cd17580">
    <property type="entry name" value="REC_2_DhkD-like"/>
    <property type="match status" value="1"/>
</dbReference>
<feature type="region of interest" description="Disordered" evidence="3">
    <location>
        <begin position="1"/>
        <end position="20"/>
    </location>
</feature>
<dbReference type="Pfam" id="PF00072">
    <property type="entry name" value="Response_reg"/>
    <property type="match status" value="1"/>
</dbReference>
<dbReference type="InterPro" id="IPR001789">
    <property type="entry name" value="Sig_transdc_resp-reg_receiver"/>
</dbReference>
<feature type="compositionally biased region" description="Basic and acidic residues" evidence="3">
    <location>
        <begin position="1"/>
        <end position="13"/>
    </location>
</feature>
<keyword evidence="6" id="KW-1185">Reference proteome</keyword>
<dbReference type="GO" id="GO:0000160">
    <property type="term" value="P:phosphorelay signal transduction system"/>
    <property type="evidence" value="ECO:0007669"/>
    <property type="project" value="InterPro"/>
</dbReference>
<proteinExistence type="predicted"/>
<dbReference type="OrthoDB" id="9800897at2"/>
<evidence type="ECO:0000256" key="2">
    <source>
        <dbReference type="PROSITE-ProRule" id="PRU00169"/>
    </source>
</evidence>
<evidence type="ECO:0000256" key="3">
    <source>
        <dbReference type="SAM" id="MobiDB-lite"/>
    </source>
</evidence>
<feature type="modified residue" description="4-aspartylphosphate" evidence="2">
    <location>
        <position position="85"/>
    </location>
</feature>
<dbReference type="Gene3D" id="3.40.50.2300">
    <property type="match status" value="1"/>
</dbReference>
<dbReference type="PROSITE" id="PS50110">
    <property type="entry name" value="RESPONSE_REGULATORY"/>
    <property type="match status" value="1"/>
</dbReference>
<dbReference type="SUPFAM" id="SSF52172">
    <property type="entry name" value="CheY-like"/>
    <property type="match status" value="1"/>
</dbReference>
<keyword evidence="1 2" id="KW-0597">Phosphoprotein</keyword>
<protein>
    <submittedName>
        <fullName evidence="5">Transcriptional regulatory protein SrrA</fullName>
    </submittedName>
</protein>
<name>A0A5C5Z4S0_9BACT</name>
<evidence type="ECO:0000313" key="5">
    <source>
        <dbReference type="EMBL" id="TWT82244.1"/>
    </source>
</evidence>
<evidence type="ECO:0000256" key="1">
    <source>
        <dbReference type="ARBA" id="ARBA00022553"/>
    </source>
</evidence>
<evidence type="ECO:0000313" key="6">
    <source>
        <dbReference type="Proteomes" id="UP000315010"/>
    </source>
</evidence>
<feature type="domain" description="Response regulatory" evidence="4">
    <location>
        <begin position="36"/>
        <end position="152"/>
    </location>
</feature>
<dbReference type="PANTHER" id="PTHR44591">
    <property type="entry name" value="STRESS RESPONSE REGULATOR PROTEIN 1"/>
    <property type="match status" value="1"/>
</dbReference>
<dbReference type="RefSeq" id="WP_146398626.1">
    <property type="nucleotide sequence ID" value="NZ_SJPJ01000001.1"/>
</dbReference>
<dbReference type="AlphaFoldDB" id="A0A5C5Z4S0"/>
<evidence type="ECO:0000259" key="4">
    <source>
        <dbReference type="PROSITE" id="PS50110"/>
    </source>
</evidence>
<dbReference type="Proteomes" id="UP000315010">
    <property type="component" value="Unassembled WGS sequence"/>
</dbReference>
<dbReference type="InterPro" id="IPR050595">
    <property type="entry name" value="Bact_response_regulator"/>
</dbReference>
<sequence length="160" mass="17581">MSELSSKAKEHLTDLPNQDVARPRKVEEPFAFEGLKLLLVEDNQDARTMLAETLRLEGFEVGEAGDGPSAIELFDSFRPEIAVIDIGLPGMDGYQVAAAIRANKKFQLTTLIALTGYARQTDQHEAIEAGFDIHLAKPLDPHQLCLRIVAARSKPKSSVK</sequence>
<dbReference type="PANTHER" id="PTHR44591:SF3">
    <property type="entry name" value="RESPONSE REGULATORY DOMAIN-CONTAINING PROTEIN"/>
    <property type="match status" value="1"/>
</dbReference>
<organism evidence="5 6">
    <name type="scientific">Novipirellula herctigrandis</name>
    <dbReference type="NCBI Taxonomy" id="2527986"/>
    <lineage>
        <taxon>Bacteria</taxon>
        <taxon>Pseudomonadati</taxon>
        <taxon>Planctomycetota</taxon>
        <taxon>Planctomycetia</taxon>
        <taxon>Pirellulales</taxon>
        <taxon>Pirellulaceae</taxon>
        <taxon>Novipirellula</taxon>
    </lineage>
</organism>
<accession>A0A5C5Z4S0</accession>
<dbReference type="EMBL" id="SJPJ01000001">
    <property type="protein sequence ID" value="TWT82244.1"/>
    <property type="molecule type" value="Genomic_DNA"/>
</dbReference>